<dbReference type="Proteomes" id="UP000023152">
    <property type="component" value="Unassembled WGS sequence"/>
</dbReference>
<dbReference type="EMBL" id="ASPP01046505">
    <property type="protein sequence ID" value="ETN98504.1"/>
    <property type="molecule type" value="Genomic_DNA"/>
</dbReference>
<gene>
    <name evidence="2" type="ORF">RFI_38988</name>
</gene>
<proteinExistence type="predicted"/>
<evidence type="ECO:0000313" key="2">
    <source>
        <dbReference type="EMBL" id="ETN98504.1"/>
    </source>
</evidence>
<name>X6LCP2_RETFI</name>
<evidence type="ECO:0000313" key="3">
    <source>
        <dbReference type="Proteomes" id="UP000023152"/>
    </source>
</evidence>
<feature type="non-terminal residue" evidence="2">
    <location>
        <position position="145"/>
    </location>
</feature>
<comment type="caution">
    <text evidence="2">The sequence shown here is derived from an EMBL/GenBank/DDBJ whole genome shotgun (WGS) entry which is preliminary data.</text>
</comment>
<organism evidence="2 3">
    <name type="scientific">Reticulomyxa filosa</name>
    <dbReference type="NCBI Taxonomy" id="46433"/>
    <lineage>
        <taxon>Eukaryota</taxon>
        <taxon>Sar</taxon>
        <taxon>Rhizaria</taxon>
        <taxon>Retaria</taxon>
        <taxon>Foraminifera</taxon>
        <taxon>Monothalamids</taxon>
        <taxon>Reticulomyxidae</taxon>
        <taxon>Reticulomyxa</taxon>
    </lineage>
</organism>
<reference evidence="2 3" key="1">
    <citation type="journal article" date="2013" name="Curr. Biol.">
        <title>The Genome of the Foraminiferan Reticulomyxa filosa.</title>
        <authorList>
            <person name="Glockner G."/>
            <person name="Hulsmann N."/>
            <person name="Schleicher M."/>
            <person name="Noegel A.A."/>
            <person name="Eichinger L."/>
            <person name="Gallinger C."/>
            <person name="Pawlowski J."/>
            <person name="Sierra R."/>
            <person name="Euteneuer U."/>
            <person name="Pillet L."/>
            <person name="Moustafa A."/>
            <person name="Platzer M."/>
            <person name="Groth M."/>
            <person name="Szafranski K."/>
            <person name="Schliwa M."/>
        </authorList>
    </citation>
    <scope>NUCLEOTIDE SEQUENCE [LARGE SCALE GENOMIC DNA]</scope>
</reference>
<protein>
    <submittedName>
        <fullName evidence="2">Uncharacterized protein</fullName>
    </submittedName>
</protein>
<feature type="region of interest" description="Disordered" evidence="1">
    <location>
        <begin position="125"/>
        <end position="145"/>
    </location>
</feature>
<keyword evidence="3" id="KW-1185">Reference proteome</keyword>
<feature type="compositionally biased region" description="Polar residues" evidence="1">
    <location>
        <begin position="134"/>
        <end position="145"/>
    </location>
</feature>
<evidence type="ECO:0000256" key="1">
    <source>
        <dbReference type="SAM" id="MobiDB-lite"/>
    </source>
</evidence>
<dbReference type="AlphaFoldDB" id="X6LCP2"/>
<sequence>MIEEPFLLQIILSVLPSLVEKYGVGSRISKVQIYEVFNDQLIDIHIQNIITKLSELRIQININKIKSTLKQYCLDLGFDMFRQGSQIAIESEFQYQSGNDIIWNKLDPKIENENMSNIVEEKKETETKIKPMNDITNTPIAKTQD</sequence>
<accession>X6LCP2</accession>